<feature type="domain" description="Cytochrome c-552/4" evidence="2">
    <location>
        <begin position="39"/>
        <end position="126"/>
    </location>
</feature>
<gene>
    <name evidence="3" type="ORF">C3942_10830</name>
</gene>
<evidence type="ECO:0000256" key="1">
    <source>
        <dbReference type="SAM" id="SignalP"/>
    </source>
</evidence>
<dbReference type="AlphaFoldDB" id="A0A2S5TFW2"/>
<dbReference type="OrthoDB" id="9814800at2"/>
<dbReference type="Gene3D" id="1.10.1130.10">
    <property type="entry name" value="Flavocytochrome C3, Chain A"/>
    <property type="match status" value="1"/>
</dbReference>
<accession>A0A2S5TFW2</accession>
<sequence>MRRQFLAVCLALLWSALVPVAAAPAPDRNLGVADCAGSTCHGSIRPFADRQIRQDEYFTWQRKDAHGSAWKTLFTERARRITGQLGLGAPHEAQACLVCHAHAPPAEARGPRFQLEDGIGCEACHGPAERWIAAHVNELKTPEERVAHGMTATWDAKVRAGMCSGCHLGDAAHPMTHRIMAAGHPPLLFELDTFTALMPPHWDVDADYRQRKPATDTATNWLEGQIAATDAWLARMETGALGHGLFPELALFDCDACHHSMNGNRWRADRTPGLPPGQVPLADQPLVLVQAWAAAVNPAVADTMAVQRERLYQQYETDASRLREQAGELRGWLRREAWGRLRQGSADAGQLRQVLKRVAQNAENAQGGDFYYAQQTAMAAQVLAAAIGERGGSNGALRGPTDALYESVKNRDRFQPEEYRKALGRLSAALR</sequence>
<evidence type="ECO:0000259" key="2">
    <source>
        <dbReference type="Pfam" id="PF13435"/>
    </source>
</evidence>
<name>A0A2S5TFW2_9GAMM</name>
<feature type="signal peptide" evidence="1">
    <location>
        <begin position="1"/>
        <end position="21"/>
    </location>
</feature>
<dbReference type="Pfam" id="PF13435">
    <property type="entry name" value="Cytochrome_C554"/>
    <property type="match status" value="1"/>
</dbReference>
<organism evidence="3 4">
    <name type="scientific">Solimonas fluminis</name>
    <dbReference type="NCBI Taxonomy" id="2086571"/>
    <lineage>
        <taxon>Bacteria</taxon>
        <taxon>Pseudomonadati</taxon>
        <taxon>Pseudomonadota</taxon>
        <taxon>Gammaproteobacteria</taxon>
        <taxon>Nevskiales</taxon>
        <taxon>Nevskiaceae</taxon>
        <taxon>Solimonas</taxon>
    </lineage>
</organism>
<feature type="chain" id="PRO_5015530303" description="Cytochrome c-552/4 domain-containing protein" evidence="1">
    <location>
        <begin position="22"/>
        <end position="431"/>
    </location>
</feature>
<dbReference type="EMBL" id="PSNW01000005">
    <property type="protein sequence ID" value="PPE73886.1"/>
    <property type="molecule type" value="Genomic_DNA"/>
</dbReference>
<dbReference type="InterPro" id="IPR036280">
    <property type="entry name" value="Multihaem_cyt_sf"/>
</dbReference>
<keyword evidence="1" id="KW-0732">Signal</keyword>
<keyword evidence="4" id="KW-1185">Reference proteome</keyword>
<evidence type="ECO:0000313" key="4">
    <source>
        <dbReference type="Proteomes" id="UP000238220"/>
    </source>
</evidence>
<dbReference type="RefSeq" id="WP_104230400.1">
    <property type="nucleotide sequence ID" value="NZ_PSNW01000005.1"/>
</dbReference>
<dbReference type="SUPFAM" id="SSF48695">
    <property type="entry name" value="Multiheme cytochromes"/>
    <property type="match status" value="1"/>
</dbReference>
<comment type="caution">
    <text evidence="3">The sequence shown here is derived from an EMBL/GenBank/DDBJ whole genome shotgun (WGS) entry which is preliminary data.</text>
</comment>
<dbReference type="Proteomes" id="UP000238220">
    <property type="component" value="Unassembled WGS sequence"/>
</dbReference>
<proteinExistence type="predicted"/>
<dbReference type="InterPro" id="IPR023155">
    <property type="entry name" value="Cyt_c-552/4"/>
</dbReference>
<reference evidence="3 4" key="1">
    <citation type="submission" date="2018-02" db="EMBL/GenBank/DDBJ databases">
        <title>Genome sequencing of Solimonas sp. HR-BB.</title>
        <authorList>
            <person name="Lee Y."/>
            <person name="Jeon C.O."/>
        </authorList>
    </citation>
    <scope>NUCLEOTIDE SEQUENCE [LARGE SCALE GENOMIC DNA]</scope>
    <source>
        <strain evidence="3 4">HR-BB</strain>
    </source>
</reference>
<protein>
    <recommendedName>
        <fullName evidence="2">Cytochrome c-552/4 domain-containing protein</fullName>
    </recommendedName>
</protein>
<evidence type="ECO:0000313" key="3">
    <source>
        <dbReference type="EMBL" id="PPE73886.1"/>
    </source>
</evidence>